<feature type="region of interest" description="Disordered" evidence="1">
    <location>
        <begin position="1"/>
        <end position="21"/>
    </location>
</feature>
<evidence type="ECO:0000313" key="4">
    <source>
        <dbReference type="Proteomes" id="UP001519295"/>
    </source>
</evidence>
<dbReference type="Proteomes" id="UP001519295">
    <property type="component" value="Unassembled WGS sequence"/>
</dbReference>
<accession>A0ABS4VYA7</accession>
<gene>
    <name evidence="3" type="ORF">JOF36_004595</name>
</gene>
<dbReference type="SUPFAM" id="SSF53474">
    <property type="entry name" value="alpha/beta-Hydrolases"/>
    <property type="match status" value="1"/>
</dbReference>
<keyword evidence="4" id="KW-1185">Reference proteome</keyword>
<dbReference type="EC" id="3.7.1.14" evidence="3"/>
<feature type="domain" description="AB hydrolase-1" evidence="2">
    <location>
        <begin position="29"/>
        <end position="268"/>
    </location>
</feature>
<dbReference type="GO" id="GO:0016787">
    <property type="term" value="F:hydrolase activity"/>
    <property type="evidence" value="ECO:0007669"/>
    <property type="project" value="UniProtKB-KW"/>
</dbReference>
<protein>
    <submittedName>
        <fullName evidence="3">2-hydroxy-6-oxonona-2,4-dienedioate hydrolase</fullName>
        <ecNumber evidence="3">3.7.1.14</ecNumber>
    </submittedName>
</protein>
<dbReference type="PRINTS" id="PR00412">
    <property type="entry name" value="EPOXHYDRLASE"/>
</dbReference>
<comment type="caution">
    <text evidence="3">The sequence shown here is derived from an EMBL/GenBank/DDBJ whole genome shotgun (WGS) entry which is preliminary data.</text>
</comment>
<dbReference type="Gene3D" id="3.40.50.1820">
    <property type="entry name" value="alpha/beta hydrolase"/>
    <property type="match status" value="1"/>
</dbReference>
<dbReference type="PRINTS" id="PR00111">
    <property type="entry name" value="ABHYDROLASE"/>
</dbReference>
<dbReference type="RefSeq" id="WP_210030621.1">
    <property type="nucleotide sequence ID" value="NZ_JAGINU010000001.1"/>
</dbReference>
<evidence type="ECO:0000256" key="1">
    <source>
        <dbReference type="SAM" id="MobiDB-lite"/>
    </source>
</evidence>
<organism evidence="3 4">
    <name type="scientific">Pseudonocardia parietis</name>
    <dbReference type="NCBI Taxonomy" id="570936"/>
    <lineage>
        <taxon>Bacteria</taxon>
        <taxon>Bacillati</taxon>
        <taxon>Actinomycetota</taxon>
        <taxon>Actinomycetes</taxon>
        <taxon>Pseudonocardiales</taxon>
        <taxon>Pseudonocardiaceae</taxon>
        <taxon>Pseudonocardia</taxon>
    </lineage>
</organism>
<dbReference type="EMBL" id="JAGINU010000001">
    <property type="protein sequence ID" value="MBP2368899.1"/>
    <property type="molecule type" value="Genomic_DNA"/>
</dbReference>
<dbReference type="PANTHER" id="PTHR46438">
    <property type="entry name" value="ALPHA/BETA-HYDROLASES SUPERFAMILY PROTEIN"/>
    <property type="match status" value="1"/>
</dbReference>
<evidence type="ECO:0000259" key="2">
    <source>
        <dbReference type="Pfam" id="PF00561"/>
    </source>
</evidence>
<dbReference type="InterPro" id="IPR000639">
    <property type="entry name" value="Epox_hydrolase-like"/>
</dbReference>
<dbReference type="Pfam" id="PF00561">
    <property type="entry name" value="Abhydrolase_1"/>
    <property type="match status" value="1"/>
</dbReference>
<proteinExistence type="predicted"/>
<dbReference type="PANTHER" id="PTHR46438:SF11">
    <property type="entry name" value="LIPASE-RELATED"/>
    <property type="match status" value="1"/>
</dbReference>
<evidence type="ECO:0000313" key="3">
    <source>
        <dbReference type="EMBL" id="MBP2368899.1"/>
    </source>
</evidence>
<keyword evidence="3" id="KW-0378">Hydrolase</keyword>
<name>A0ABS4VYA7_9PSEU</name>
<dbReference type="InterPro" id="IPR000073">
    <property type="entry name" value="AB_hydrolase_1"/>
</dbReference>
<reference evidence="3 4" key="1">
    <citation type="submission" date="2021-03" db="EMBL/GenBank/DDBJ databases">
        <title>Sequencing the genomes of 1000 actinobacteria strains.</title>
        <authorList>
            <person name="Klenk H.-P."/>
        </authorList>
    </citation>
    <scope>NUCLEOTIDE SEQUENCE [LARGE SCALE GENOMIC DNA]</scope>
    <source>
        <strain evidence="3 4">DSM 45256</strain>
    </source>
</reference>
<sequence length="290" mass="31397">MTELTHDGTAKTIDTARGPLHYHETGDGPPLLLLHGSGPGVSAWANYRGNLAVFAEHFRVLALDFPGFGKSYSPDGNPMPAALPAVVDFLDALGLDSLPVLGNSMGGNVAARLAGTLPERVSRLVTIGGIGLPVFNPSPSEGIKLLVQFVEDPTRDRLMAWMESMVHDTAILTEEFVELRWQAASDPAALADVRKLFNAGSLAAMRDRNAGAADAVGLLTKIQAPTLITFGRDDRVTPLDSALLPMRLIPKCELHVFHDCGHWAMIERKDEFESTVLSYLLRDLKKPELL</sequence>
<dbReference type="InterPro" id="IPR029058">
    <property type="entry name" value="AB_hydrolase_fold"/>
</dbReference>